<accession>A0ABP6LQM4</accession>
<dbReference type="SUPFAM" id="SSF51695">
    <property type="entry name" value="PLC-like phosphodiesterases"/>
    <property type="match status" value="1"/>
</dbReference>
<name>A0ABP6LQM4_9MICC</name>
<dbReference type="EMBL" id="BAAAVT010000003">
    <property type="protein sequence ID" value="GAA3053977.1"/>
    <property type="molecule type" value="Genomic_DNA"/>
</dbReference>
<reference evidence="4" key="1">
    <citation type="journal article" date="2019" name="Int. J. Syst. Evol. Microbiol.">
        <title>The Global Catalogue of Microorganisms (GCM) 10K type strain sequencing project: providing services to taxonomists for standard genome sequencing and annotation.</title>
        <authorList>
            <consortium name="The Broad Institute Genomics Platform"/>
            <consortium name="The Broad Institute Genome Sequencing Center for Infectious Disease"/>
            <person name="Wu L."/>
            <person name="Ma J."/>
        </authorList>
    </citation>
    <scope>NUCLEOTIDE SEQUENCE [LARGE SCALE GENOMIC DNA]</scope>
    <source>
        <strain evidence="4">JCM 14309</strain>
    </source>
</reference>
<evidence type="ECO:0000313" key="4">
    <source>
        <dbReference type="Proteomes" id="UP001500236"/>
    </source>
</evidence>
<comment type="caution">
    <text evidence="3">The sequence shown here is derived from an EMBL/GenBank/DDBJ whole genome shotgun (WGS) entry which is preliminary data.</text>
</comment>
<dbReference type="PROSITE" id="PS51704">
    <property type="entry name" value="GP_PDE"/>
    <property type="match status" value="1"/>
</dbReference>
<dbReference type="Pfam" id="PF03009">
    <property type="entry name" value="GDPD"/>
    <property type="match status" value="1"/>
</dbReference>
<dbReference type="InterPro" id="IPR017946">
    <property type="entry name" value="PLC-like_Pdiesterase_TIM-brl"/>
</dbReference>
<dbReference type="Gene3D" id="3.20.20.190">
    <property type="entry name" value="Phosphatidylinositol (PI) phosphodiesterase"/>
    <property type="match status" value="1"/>
</dbReference>
<dbReference type="InterPro" id="IPR030395">
    <property type="entry name" value="GP_PDE_dom"/>
</dbReference>
<sequence>MRYLLNTEPGPLQGRVLAFAHRGADPTRENTMGAFRRAVALGYRYLEIDVRTAACGTLVVFHDESLDRVTDGTGKLREKTWDELSRLRVGPAGRAGDADARLVRFEDLLTAWDDVHLNVDLKDAESVAEFVRIVEEHQAHDRVLVASFHDARRRRTVQRFTRPVASSAGWASTALFVFLGPLGLTRALAGRAADVDCLQVPVKQGPVRVVTPGFLRRCHRAGLQVHVWVVDDPVEMHRLLDMGVDGLMTDDAEALAAVMRERSLWPQRGAETPEDAAEDAEDAVEDAGEAGDVGGP</sequence>
<evidence type="ECO:0000256" key="1">
    <source>
        <dbReference type="SAM" id="MobiDB-lite"/>
    </source>
</evidence>
<evidence type="ECO:0000313" key="3">
    <source>
        <dbReference type="EMBL" id="GAA3053977.1"/>
    </source>
</evidence>
<dbReference type="CDD" id="cd08561">
    <property type="entry name" value="GDPD_cytoplasmic_ScUgpQ2_like"/>
    <property type="match status" value="1"/>
</dbReference>
<evidence type="ECO:0000259" key="2">
    <source>
        <dbReference type="PROSITE" id="PS51704"/>
    </source>
</evidence>
<feature type="domain" description="GP-PDE" evidence="2">
    <location>
        <begin position="16"/>
        <end position="259"/>
    </location>
</feature>
<organism evidence="3 4">
    <name type="scientific">Nesterenkonia aethiopica</name>
    <dbReference type="NCBI Taxonomy" id="269144"/>
    <lineage>
        <taxon>Bacteria</taxon>
        <taxon>Bacillati</taxon>
        <taxon>Actinomycetota</taxon>
        <taxon>Actinomycetes</taxon>
        <taxon>Micrococcales</taxon>
        <taxon>Micrococcaceae</taxon>
        <taxon>Nesterenkonia</taxon>
    </lineage>
</organism>
<feature type="region of interest" description="Disordered" evidence="1">
    <location>
        <begin position="264"/>
        <end position="296"/>
    </location>
</feature>
<feature type="compositionally biased region" description="Acidic residues" evidence="1">
    <location>
        <begin position="272"/>
        <end position="289"/>
    </location>
</feature>
<dbReference type="RefSeq" id="WP_344685212.1">
    <property type="nucleotide sequence ID" value="NZ_BAAAVT010000003.1"/>
</dbReference>
<dbReference type="PANTHER" id="PTHR43805:SF1">
    <property type="entry name" value="GP-PDE DOMAIN-CONTAINING PROTEIN"/>
    <property type="match status" value="1"/>
</dbReference>
<keyword evidence="4" id="KW-1185">Reference proteome</keyword>
<dbReference type="PANTHER" id="PTHR43805">
    <property type="entry name" value="GLYCEROPHOSPHORYL DIESTER PHOSPHODIESTERASE"/>
    <property type="match status" value="1"/>
</dbReference>
<gene>
    <name evidence="3" type="ORF">GCM10010529_04990</name>
</gene>
<proteinExistence type="predicted"/>
<protein>
    <submittedName>
        <fullName evidence="3">Glycerophosphodiester phosphodiesterase</fullName>
    </submittedName>
</protein>
<dbReference type="Proteomes" id="UP001500236">
    <property type="component" value="Unassembled WGS sequence"/>
</dbReference>